<dbReference type="PANTHER" id="PTHR30329">
    <property type="entry name" value="STATOR ELEMENT OF FLAGELLAR MOTOR COMPLEX"/>
    <property type="match status" value="1"/>
</dbReference>
<dbReference type="PANTHER" id="PTHR30329:SF20">
    <property type="entry name" value="EXPORTED PROTEIN"/>
    <property type="match status" value="1"/>
</dbReference>
<organism evidence="10 11">
    <name type="scientific">Candidatus Macondimonas diazotrophica</name>
    <dbReference type="NCBI Taxonomy" id="2305248"/>
    <lineage>
        <taxon>Bacteria</taxon>
        <taxon>Pseudomonadati</taxon>
        <taxon>Pseudomonadota</taxon>
        <taxon>Gammaproteobacteria</taxon>
        <taxon>Chromatiales</taxon>
        <taxon>Ectothiorhodospiraceae</taxon>
        <taxon>Candidatus Macondimonas</taxon>
    </lineage>
</organism>
<evidence type="ECO:0000256" key="4">
    <source>
        <dbReference type="ARBA" id="ARBA00022692"/>
    </source>
</evidence>
<dbReference type="AlphaFoldDB" id="A0A4Z0FC47"/>
<gene>
    <name evidence="10" type="primary">motD</name>
    <name evidence="10" type="ORF">E4680_04430</name>
</gene>
<keyword evidence="3" id="KW-1003">Cell membrane</keyword>
<dbReference type="CDD" id="cd07185">
    <property type="entry name" value="OmpA_C-like"/>
    <property type="match status" value="1"/>
</dbReference>
<dbReference type="InterPro" id="IPR036737">
    <property type="entry name" value="OmpA-like_sf"/>
</dbReference>
<evidence type="ECO:0000256" key="8">
    <source>
        <dbReference type="SAM" id="Phobius"/>
    </source>
</evidence>
<feature type="transmembrane region" description="Helical" evidence="8">
    <location>
        <begin position="16"/>
        <end position="36"/>
    </location>
</feature>
<evidence type="ECO:0000256" key="2">
    <source>
        <dbReference type="ARBA" id="ARBA00008914"/>
    </source>
</evidence>
<evidence type="ECO:0000313" key="11">
    <source>
        <dbReference type="Proteomes" id="UP000297890"/>
    </source>
</evidence>
<comment type="subcellular location">
    <subcellularLocation>
        <location evidence="1">Cell membrane</location>
        <topology evidence="1">Single-pass membrane protein</topology>
    </subcellularLocation>
</comment>
<dbReference type="Proteomes" id="UP000297890">
    <property type="component" value="Unassembled WGS sequence"/>
</dbReference>
<keyword evidence="10" id="KW-0969">Cilium</keyword>
<dbReference type="Gene3D" id="3.30.1330.60">
    <property type="entry name" value="OmpA-like domain"/>
    <property type="match status" value="1"/>
</dbReference>
<dbReference type="Pfam" id="PF00691">
    <property type="entry name" value="OmpA"/>
    <property type="match status" value="1"/>
</dbReference>
<comment type="similarity">
    <text evidence="2">Belongs to the MotB family.</text>
</comment>
<dbReference type="InterPro" id="IPR006665">
    <property type="entry name" value="OmpA-like"/>
</dbReference>
<protein>
    <submittedName>
        <fullName evidence="10">Flagellar motor protein MotD</fullName>
    </submittedName>
</protein>
<evidence type="ECO:0000256" key="7">
    <source>
        <dbReference type="PROSITE-ProRule" id="PRU00473"/>
    </source>
</evidence>
<evidence type="ECO:0000256" key="6">
    <source>
        <dbReference type="ARBA" id="ARBA00023136"/>
    </source>
</evidence>
<evidence type="ECO:0000256" key="1">
    <source>
        <dbReference type="ARBA" id="ARBA00004162"/>
    </source>
</evidence>
<dbReference type="InterPro" id="IPR050330">
    <property type="entry name" value="Bact_OuterMem_StrucFunc"/>
</dbReference>
<dbReference type="RefSeq" id="WP_135281182.1">
    <property type="nucleotide sequence ID" value="NZ_SRIO01000004.1"/>
</dbReference>
<dbReference type="Pfam" id="PF13677">
    <property type="entry name" value="MotB_plug"/>
    <property type="match status" value="1"/>
</dbReference>
<dbReference type="EMBL" id="SRIO01000004">
    <property type="protein sequence ID" value="TFZ83302.1"/>
    <property type="molecule type" value="Genomic_DNA"/>
</dbReference>
<name>A0A4Z0FC47_9GAMM</name>
<proteinExistence type="inferred from homology"/>
<dbReference type="GO" id="GO:0005886">
    <property type="term" value="C:plasma membrane"/>
    <property type="evidence" value="ECO:0007669"/>
    <property type="project" value="UniProtKB-SubCell"/>
</dbReference>
<dbReference type="PROSITE" id="PS51123">
    <property type="entry name" value="OMPA_2"/>
    <property type="match status" value="1"/>
</dbReference>
<feature type="domain" description="OmpA-like" evidence="9">
    <location>
        <begin position="133"/>
        <end position="253"/>
    </location>
</feature>
<evidence type="ECO:0000259" key="9">
    <source>
        <dbReference type="PROSITE" id="PS51123"/>
    </source>
</evidence>
<dbReference type="OrthoDB" id="9815217at2"/>
<keyword evidence="5 8" id="KW-1133">Transmembrane helix</keyword>
<keyword evidence="11" id="KW-1185">Reference proteome</keyword>
<dbReference type="InterPro" id="IPR025713">
    <property type="entry name" value="MotB-like_N_dom"/>
</dbReference>
<keyword evidence="6 7" id="KW-0472">Membrane</keyword>
<dbReference type="SUPFAM" id="SSF103088">
    <property type="entry name" value="OmpA-like"/>
    <property type="match status" value="1"/>
</dbReference>
<comment type="caution">
    <text evidence="10">The sequence shown here is derived from an EMBL/GenBank/DDBJ whole genome shotgun (WGS) entry which is preliminary data.</text>
</comment>
<sequence>MPKKGHEEHTNHEAWAIPYGDLVTLLLAFFVVMYSLSSVNEGKYRILSDALQAAFRGDTRTLEPIQIGEVRKGAEPREEPTMIPLPLAAPPVGQPDASGAFGGGESLDRIASQVEQAIAASVLADWVVVRRGRQWIEVEIQTDLLFESGAAALDARALPVIDQLGEILRPFSNPIHVEGHTDTVPINTLQFPSNWELSAGRAATVVRRFESLGIEPSRMTIIGLGEHRPMASNDSSDGRDRNRRVVLVVLDPAVANATSAGVLPAAPQERPE</sequence>
<evidence type="ECO:0000256" key="3">
    <source>
        <dbReference type="ARBA" id="ARBA00022475"/>
    </source>
</evidence>
<dbReference type="PRINTS" id="PR01023">
    <property type="entry name" value="NAFLGMOTY"/>
</dbReference>
<keyword evidence="4 8" id="KW-0812">Transmembrane</keyword>
<keyword evidence="10" id="KW-0966">Cell projection</keyword>
<accession>A0A4Z0FC47</accession>
<dbReference type="NCBIfam" id="NF006541">
    <property type="entry name" value="PRK09038.1"/>
    <property type="match status" value="1"/>
</dbReference>
<evidence type="ECO:0000313" key="10">
    <source>
        <dbReference type="EMBL" id="TFZ83302.1"/>
    </source>
</evidence>
<reference evidence="10 11" key="1">
    <citation type="journal article" date="2019" name="ISME J.">
        <title>Candidatus Macondimonas diazotrophica, a novel gammaproteobacterial genus dominating crude-oil-contaminated coastal sediments.</title>
        <authorList>
            <person name="Karthikeyan S."/>
            <person name="Konstantinidis K."/>
        </authorList>
    </citation>
    <scope>NUCLEOTIDE SEQUENCE [LARGE SCALE GENOMIC DNA]</scope>
    <source>
        <strain evidence="10 11">KTK01</strain>
    </source>
</reference>
<evidence type="ECO:0000256" key="5">
    <source>
        <dbReference type="ARBA" id="ARBA00022989"/>
    </source>
</evidence>
<keyword evidence="10" id="KW-0282">Flagellum</keyword>